<gene>
    <name evidence="2" type="ORF">ACFYXQ_16370</name>
</gene>
<organism evidence="2 3">
    <name type="scientific">Nocardia jiangxiensis</name>
    <dbReference type="NCBI Taxonomy" id="282685"/>
    <lineage>
        <taxon>Bacteria</taxon>
        <taxon>Bacillati</taxon>
        <taxon>Actinomycetota</taxon>
        <taxon>Actinomycetes</taxon>
        <taxon>Mycobacteriales</taxon>
        <taxon>Nocardiaceae</taxon>
        <taxon>Nocardia</taxon>
    </lineage>
</organism>
<keyword evidence="1" id="KW-0732">Signal</keyword>
<dbReference type="Proteomes" id="UP001601992">
    <property type="component" value="Unassembled WGS sequence"/>
</dbReference>
<evidence type="ECO:0000313" key="2">
    <source>
        <dbReference type="EMBL" id="MFF3569344.1"/>
    </source>
</evidence>
<dbReference type="PROSITE" id="PS51257">
    <property type="entry name" value="PROKAR_LIPOPROTEIN"/>
    <property type="match status" value="1"/>
</dbReference>
<accession>A0ABW6S2G6</accession>
<dbReference type="RefSeq" id="WP_169541830.1">
    <property type="nucleotide sequence ID" value="NZ_JBIAQY010000005.1"/>
</dbReference>
<evidence type="ECO:0000256" key="1">
    <source>
        <dbReference type="SAM" id="SignalP"/>
    </source>
</evidence>
<comment type="caution">
    <text evidence="2">The sequence shown here is derived from an EMBL/GenBank/DDBJ whole genome shotgun (WGS) entry which is preliminary data.</text>
</comment>
<feature type="signal peptide" evidence="1">
    <location>
        <begin position="1"/>
        <end position="19"/>
    </location>
</feature>
<name>A0ABW6S2G6_9NOCA</name>
<evidence type="ECO:0000313" key="3">
    <source>
        <dbReference type="Proteomes" id="UP001601992"/>
    </source>
</evidence>
<dbReference type="InterPro" id="IPR024520">
    <property type="entry name" value="DUF3558"/>
</dbReference>
<keyword evidence="3" id="KW-1185">Reference proteome</keyword>
<dbReference type="EMBL" id="JBIAQY010000005">
    <property type="protein sequence ID" value="MFF3569344.1"/>
    <property type="molecule type" value="Genomic_DNA"/>
</dbReference>
<proteinExistence type="predicted"/>
<feature type="chain" id="PRO_5047542464" evidence="1">
    <location>
        <begin position="20"/>
        <end position="172"/>
    </location>
</feature>
<sequence length="172" mass="17247">MWKQVAGAAVMTCAVMAVAGCGSSGGPSAVPRSSVPVVPAQAVAIGRCGSVSDADISRATGLTGLQQVAANPMRCSWDAGTGGDYAVVFQWFRGTSLQDRRGQVTLGTPATVQVAGHPGILWSGAKACEIAVASGGSDFIDWILTGSGPEPARPQGCSDLEQLAADTLAKAG</sequence>
<dbReference type="Pfam" id="PF12079">
    <property type="entry name" value="DUF3558"/>
    <property type="match status" value="1"/>
</dbReference>
<protein>
    <submittedName>
        <fullName evidence="2">DUF3558 domain-containing protein</fullName>
    </submittedName>
</protein>
<reference evidence="2 3" key="1">
    <citation type="submission" date="2024-10" db="EMBL/GenBank/DDBJ databases">
        <title>The Natural Products Discovery Center: Release of the First 8490 Sequenced Strains for Exploring Actinobacteria Biosynthetic Diversity.</title>
        <authorList>
            <person name="Kalkreuter E."/>
            <person name="Kautsar S.A."/>
            <person name="Yang D."/>
            <person name="Bader C.D."/>
            <person name="Teijaro C.N."/>
            <person name="Fluegel L."/>
            <person name="Davis C.M."/>
            <person name="Simpson J.R."/>
            <person name="Lauterbach L."/>
            <person name="Steele A.D."/>
            <person name="Gui C."/>
            <person name="Meng S."/>
            <person name="Li G."/>
            <person name="Viehrig K."/>
            <person name="Ye F."/>
            <person name="Su P."/>
            <person name="Kiefer A.F."/>
            <person name="Nichols A."/>
            <person name="Cepeda A.J."/>
            <person name="Yan W."/>
            <person name="Fan B."/>
            <person name="Jiang Y."/>
            <person name="Adhikari A."/>
            <person name="Zheng C.-J."/>
            <person name="Schuster L."/>
            <person name="Cowan T.M."/>
            <person name="Smanski M.J."/>
            <person name="Chevrette M.G."/>
            <person name="De Carvalho L.P.S."/>
            <person name="Shen B."/>
        </authorList>
    </citation>
    <scope>NUCLEOTIDE SEQUENCE [LARGE SCALE GENOMIC DNA]</scope>
    <source>
        <strain evidence="2 3">NPDC002593</strain>
    </source>
</reference>